<name>A0A923KML8_9BURK</name>
<gene>
    <name evidence="2" type="ORF">H8K36_16700</name>
</gene>
<feature type="signal peptide" evidence="1">
    <location>
        <begin position="1"/>
        <end position="22"/>
    </location>
</feature>
<dbReference type="RefSeq" id="WP_186917652.1">
    <property type="nucleotide sequence ID" value="NZ_JACOFZ010000009.1"/>
</dbReference>
<comment type="caution">
    <text evidence="2">The sequence shown here is derived from an EMBL/GenBank/DDBJ whole genome shotgun (WGS) entry which is preliminary data.</text>
</comment>
<proteinExistence type="predicted"/>
<evidence type="ECO:0000313" key="2">
    <source>
        <dbReference type="EMBL" id="MBC3883035.1"/>
    </source>
</evidence>
<evidence type="ECO:0000256" key="1">
    <source>
        <dbReference type="SAM" id="SignalP"/>
    </source>
</evidence>
<organism evidence="2 3">
    <name type="scientific">Undibacterium nitidum</name>
    <dbReference type="NCBI Taxonomy" id="2762298"/>
    <lineage>
        <taxon>Bacteria</taxon>
        <taxon>Pseudomonadati</taxon>
        <taxon>Pseudomonadota</taxon>
        <taxon>Betaproteobacteria</taxon>
        <taxon>Burkholderiales</taxon>
        <taxon>Oxalobacteraceae</taxon>
        <taxon>Undibacterium</taxon>
    </lineage>
</organism>
<feature type="chain" id="PRO_5036988257" evidence="1">
    <location>
        <begin position="23"/>
        <end position="108"/>
    </location>
</feature>
<evidence type="ECO:0000313" key="3">
    <source>
        <dbReference type="Proteomes" id="UP000627446"/>
    </source>
</evidence>
<keyword evidence="1" id="KW-0732">Signal</keyword>
<protein>
    <submittedName>
        <fullName evidence="2">Uncharacterized protein</fullName>
    </submittedName>
</protein>
<sequence>MNNSLKTGAALLSTLAISLALAAASSATDVTKNKQISNAEVQTITVTAKRMSNEQKVAYDQEQASHGVQTVVISAKRLSPQAKLAYDKANASSFQANVQFNKTLRQTA</sequence>
<accession>A0A923KML8</accession>
<keyword evidence="3" id="KW-1185">Reference proteome</keyword>
<dbReference type="EMBL" id="JACOFZ010000009">
    <property type="protein sequence ID" value="MBC3883035.1"/>
    <property type="molecule type" value="Genomic_DNA"/>
</dbReference>
<dbReference type="AlphaFoldDB" id="A0A923KML8"/>
<reference evidence="2" key="1">
    <citation type="submission" date="2020-08" db="EMBL/GenBank/DDBJ databases">
        <title>Novel species isolated from subtropical streams in China.</title>
        <authorList>
            <person name="Lu H."/>
        </authorList>
    </citation>
    <scope>NUCLEOTIDE SEQUENCE</scope>
    <source>
        <strain evidence="2">LX22W</strain>
    </source>
</reference>
<dbReference type="Proteomes" id="UP000627446">
    <property type="component" value="Unassembled WGS sequence"/>
</dbReference>